<evidence type="ECO:0000259" key="1">
    <source>
        <dbReference type="Pfam" id="PF21806"/>
    </source>
</evidence>
<reference evidence="2" key="2">
    <citation type="submission" date="2020-09" db="EMBL/GenBank/DDBJ databases">
        <authorList>
            <person name="Sun Q."/>
            <person name="Ohkuma M."/>
        </authorList>
    </citation>
    <scope>NUCLEOTIDE SEQUENCE</scope>
    <source>
        <strain evidence="2">JCM 3091</strain>
    </source>
</reference>
<evidence type="ECO:0000313" key="2">
    <source>
        <dbReference type="EMBL" id="GGK43098.1"/>
    </source>
</evidence>
<accession>A0A8J3FJV2</accession>
<reference evidence="2" key="1">
    <citation type="journal article" date="2014" name="Int. J. Syst. Evol. Microbiol.">
        <title>Complete genome sequence of Corynebacterium casei LMG S-19264T (=DSM 44701T), isolated from a smear-ripened cheese.</title>
        <authorList>
            <consortium name="US DOE Joint Genome Institute (JGI-PGF)"/>
            <person name="Walter F."/>
            <person name="Albersmeier A."/>
            <person name="Kalinowski J."/>
            <person name="Ruckert C."/>
        </authorList>
    </citation>
    <scope>NUCLEOTIDE SEQUENCE</scope>
    <source>
        <strain evidence="2">JCM 3091</strain>
    </source>
</reference>
<keyword evidence="3" id="KW-1185">Reference proteome</keyword>
<evidence type="ECO:0000313" key="3">
    <source>
        <dbReference type="Proteomes" id="UP000662200"/>
    </source>
</evidence>
<feature type="domain" description="DUF6879" evidence="1">
    <location>
        <begin position="8"/>
        <end position="171"/>
    </location>
</feature>
<dbReference type="Proteomes" id="UP000662200">
    <property type="component" value="Unassembled WGS sequence"/>
</dbReference>
<protein>
    <recommendedName>
        <fullName evidence="1">DUF6879 domain-containing protein</fullName>
    </recommendedName>
</protein>
<dbReference type="RefSeq" id="WP_189115906.1">
    <property type="nucleotide sequence ID" value="NZ_BMQC01000024.1"/>
</dbReference>
<dbReference type="Pfam" id="PF21806">
    <property type="entry name" value="DUF6879"/>
    <property type="match status" value="1"/>
</dbReference>
<comment type="caution">
    <text evidence="2">The sequence shown here is derived from an EMBL/GenBank/DDBJ whole genome shotgun (WGS) entry which is preliminary data.</text>
</comment>
<proteinExistence type="predicted"/>
<organism evidence="2 3">
    <name type="scientific">Pilimelia terevasa</name>
    <dbReference type="NCBI Taxonomy" id="53372"/>
    <lineage>
        <taxon>Bacteria</taxon>
        <taxon>Bacillati</taxon>
        <taxon>Actinomycetota</taxon>
        <taxon>Actinomycetes</taxon>
        <taxon>Micromonosporales</taxon>
        <taxon>Micromonosporaceae</taxon>
        <taxon>Pilimelia</taxon>
    </lineage>
</organism>
<gene>
    <name evidence="2" type="ORF">GCM10010124_39930</name>
</gene>
<sequence>MYQELSEDEFVAKLENVAHSRWRMEFQRYYASDTTQPRYQQWLADGTVDWAYYDEWIPYMEKLRAEGKIVRRIKVVDEPLNDYWRFTYAQVARLDAAGDSTRWLKRRDLVFDLFPANDFYILDGRELLYLHFDAELRPAGFSLVDDAELVEAATRSFARAWNMASPHHEYRP</sequence>
<name>A0A8J3FJV2_9ACTN</name>
<dbReference type="InterPro" id="IPR049244">
    <property type="entry name" value="DUF6879"/>
</dbReference>
<dbReference type="EMBL" id="BMQC01000024">
    <property type="protein sequence ID" value="GGK43098.1"/>
    <property type="molecule type" value="Genomic_DNA"/>
</dbReference>
<dbReference type="AlphaFoldDB" id="A0A8J3FJV2"/>